<feature type="region of interest" description="Disordered" evidence="1">
    <location>
        <begin position="106"/>
        <end position="150"/>
    </location>
</feature>
<feature type="compositionally biased region" description="Pro residues" evidence="1">
    <location>
        <begin position="121"/>
        <end position="135"/>
    </location>
</feature>
<dbReference type="EMBL" id="GHES01034518">
    <property type="protein sequence ID" value="MPA65077.1"/>
    <property type="molecule type" value="Transcribed_RNA"/>
</dbReference>
<gene>
    <name evidence="2" type="ORF">Din_034518</name>
</gene>
<reference evidence="2" key="1">
    <citation type="submission" date="2019-08" db="EMBL/GenBank/DDBJ databases">
        <title>Reference gene set and small RNA set construction with multiple tissues from Davidia involucrata Baill.</title>
        <authorList>
            <person name="Yang H."/>
            <person name="Zhou C."/>
            <person name="Li G."/>
            <person name="Wang J."/>
            <person name="Gao P."/>
            <person name="Wang M."/>
            <person name="Wang R."/>
            <person name="Zhao Y."/>
        </authorList>
    </citation>
    <scope>NUCLEOTIDE SEQUENCE</scope>
    <source>
        <tissue evidence="2">Mixed with DoveR01_LX</tissue>
    </source>
</reference>
<name>A0A5B7B891_DAVIN</name>
<dbReference type="AlphaFoldDB" id="A0A5B7B891"/>
<proteinExistence type="predicted"/>
<evidence type="ECO:0000313" key="2">
    <source>
        <dbReference type="EMBL" id="MPA65077.1"/>
    </source>
</evidence>
<evidence type="ECO:0000256" key="1">
    <source>
        <dbReference type="SAM" id="MobiDB-lite"/>
    </source>
</evidence>
<protein>
    <submittedName>
        <fullName evidence="2">Uncharacterized protein</fullName>
    </submittedName>
</protein>
<accession>A0A5B7B891</accession>
<sequence>MVFSTLKFVAGPFPPAAGPNESHVKGPTLTMVKRPVLHLQVRNMEEQNLQAPKALTAASRRDAMLCLTAASLSGVTLFLAEPAEARVVKPEIRRKIMDKLKMLREKAGLSKPKIEDEETRPPPQSSPKELPPLPNPLKDLAESLVDATLP</sequence>
<organism evidence="2">
    <name type="scientific">Davidia involucrata</name>
    <name type="common">Dove tree</name>
    <dbReference type="NCBI Taxonomy" id="16924"/>
    <lineage>
        <taxon>Eukaryota</taxon>
        <taxon>Viridiplantae</taxon>
        <taxon>Streptophyta</taxon>
        <taxon>Embryophyta</taxon>
        <taxon>Tracheophyta</taxon>
        <taxon>Spermatophyta</taxon>
        <taxon>Magnoliopsida</taxon>
        <taxon>eudicotyledons</taxon>
        <taxon>Gunneridae</taxon>
        <taxon>Pentapetalae</taxon>
        <taxon>asterids</taxon>
        <taxon>Cornales</taxon>
        <taxon>Nyssaceae</taxon>
        <taxon>Davidia</taxon>
    </lineage>
</organism>